<organism evidence="2 3">
    <name type="scientific">Pirellulimonas nuda</name>
    <dbReference type="NCBI Taxonomy" id="2528009"/>
    <lineage>
        <taxon>Bacteria</taxon>
        <taxon>Pseudomonadati</taxon>
        <taxon>Planctomycetota</taxon>
        <taxon>Planctomycetia</taxon>
        <taxon>Pirellulales</taxon>
        <taxon>Lacipirellulaceae</taxon>
        <taxon>Pirellulimonas</taxon>
    </lineage>
</organism>
<dbReference type="InterPro" id="IPR010195">
    <property type="entry name" value="Uncharacterised_peroxidase-rel"/>
</dbReference>
<feature type="domain" description="Carboxymuconolactone decarboxylase-like" evidence="1">
    <location>
        <begin position="41"/>
        <end position="116"/>
    </location>
</feature>
<dbReference type="InterPro" id="IPR003779">
    <property type="entry name" value="CMD-like"/>
</dbReference>
<sequence length="197" mass="20572">MPRLTQIVHEQASPQQAELFDAVKAKLGRVPNLFRALANSPAALRGYLDLSGAIAAGEGLTAQQREIVALAIGEVNGCEYCLAAHSTIGKMVGLSPEGIEAARRSEGIDVASRAIARFASEVLESRGRVSDAELEAFRDAGFGDDAVAETVAHVALNVYTNFFNNLVETDIDFPVAAPLANAPSGEVACSTGCGRSA</sequence>
<dbReference type="PANTHER" id="PTHR35446:SF3">
    <property type="entry name" value="CMD DOMAIN-CONTAINING PROTEIN"/>
    <property type="match status" value="1"/>
</dbReference>
<keyword evidence="3" id="KW-1185">Reference proteome</keyword>
<dbReference type="KEGG" id="pnd:Pla175_25260"/>
<dbReference type="GO" id="GO:0051920">
    <property type="term" value="F:peroxiredoxin activity"/>
    <property type="evidence" value="ECO:0007669"/>
    <property type="project" value="InterPro"/>
</dbReference>
<dbReference type="PANTHER" id="PTHR35446">
    <property type="entry name" value="SI:CH211-175M2.5"/>
    <property type="match status" value="1"/>
</dbReference>
<protein>
    <submittedName>
        <fullName evidence="2">Alkyl hydroperoxide reductase AhpD</fullName>
        <ecNumber evidence="2">1.11.1.15</ecNumber>
    </submittedName>
</protein>
<evidence type="ECO:0000313" key="3">
    <source>
        <dbReference type="Proteomes" id="UP000317429"/>
    </source>
</evidence>
<dbReference type="Proteomes" id="UP000317429">
    <property type="component" value="Chromosome"/>
</dbReference>
<dbReference type="NCBIfam" id="TIGR00778">
    <property type="entry name" value="ahpD_dom"/>
    <property type="match status" value="1"/>
</dbReference>
<dbReference type="NCBIfam" id="TIGR01926">
    <property type="entry name" value="peroxid_rel"/>
    <property type="match status" value="1"/>
</dbReference>
<dbReference type="Pfam" id="PF02627">
    <property type="entry name" value="CMD"/>
    <property type="match status" value="1"/>
</dbReference>
<dbReference type="RefSeq" id="WP_145285054.1">
    <property type="nucleotide sequence ID" value="NZ_CP036291.1"/>
</dbReference>
<dbReference type="InterPro" id="IPR029032">
    <property type="entry name" value="AhpD-like"/>
</dbReference>
<name>A0A518DCE4_9BACT</name>
<keyword evidence="2" id="KW-0560">Oxidoreductase</keyword>
<evidence type="ECO:0000259" key="1">
    <source>
        <dbReference type="Pfam" id="PF02627"/>
    </source>
</evidence>
<reference evidence="2 3" key="1">
    <citation type="submission" date="2019-02" db="EMBL/GenBank/DDBJ databases">
        <title>Deep-cultivation of Planctomycetes and their phenomic and genomic characterization uncovers novel biology.</title>
        <authorList>
            <person name="Wiegand S."/>
            <person name="Jogler M."/>
            <person name="Boedeker C."/>
            <person name="Pinto D."/>
            <person name="Vollmers J."/>
            <person name="Rivas-Marin E."/>
            <person name="Kohn T."/>
            <person name="Peeters S.H."/>
            <person name="Heuer A."/>
            <person name="Rast P."/>
            <person name="Oberbeckmann S."/>
            <person name="Bunk B."/>
            <person name="Jeske O."/>
            <person name="Meyerdierks A."/>
            <person name="Storesund J.E."/>
            <person name="Kallscheuer N."/>
            <person name="Luecker S."/>
            <person name="Lage O.M."/>
            <person name="Pohl T."/>
            <person name="Merkel B.J."/>
            <person name="Hornburger P."/>
            <person name="Mueller R.-W."/>
            <person name="Bruemmer F."/>
            <person name="Labrenz M."/>
            <person name="Spormann A.M."/>
            <person name="Op den Camp H."/>
            <person name="Overmann J."/>
            <person name="Amann R."/>
            <person name="Jetten M.S.M."/>
            <person name="Mascher T."/>
            <person name="Medema M.H."/>
            <person name="Devos D.P."/>
            <person name="Kaster A.-K."/>
            <person name="Ovreas L."/>
            <person name="Rohde M."/>
            <person name="Galperin M.Y."/>
            <person name="Jogler C."/>
        </authorList>
    </citation>
    <scope>NUCLEOTIDE SEQUENCE [LARGE SCALE GENOMIC DNA]</scope>
    <source>
        <strain evidence="2 3">Pla175</strain>
    </source>
</reference>
<dbReference type="InterPro" id="IPR004675">
    <property type="entry name" value="AhpD_core"/>
</dbReference>
<dbReference type="AlphaFoldDB" id="A0A518DCE4"/>
<evidence type="ECO:0000313" key="2">
    <source>
        <dbReference type="EMBL" id="QDU89139.1"/>
    </source>
</evidence>
<accession>A0A518DCE4</accession>
<dbReference type="SUPFAM" id="SSF69118">
    <property type="entry name" value="AhpD-like"/>
    <property type="match status" value="1"/>
</dbReference>
<gene>
    <name evidence="2" type="primary">ahpD_3</name>
    <name evidence="2" type="ORF">Pla175_25260</name>
</gene>
<dbReference type="Gene3D" id="1.20.1290.10">
    <property type="entry name" value="AhpD-like"/>
    <property type="match status" value="1"/>
</dbReference>
<dbReference type="EMBL" id="CP036291">
    <property type="protein sequence ID" value="QDU89139.1"/>
    <property type="molecule type" value="Genomic_DNA"/>
</dbReference>
<keyword evidence="2" id="KW-0575">Peroxidase</keyword>
<dbReference type="EC" id="1.11.1.15" evidence="2"/>
<dbReference type="OrthoDB" id="9801997at2"/>
<proteinExistence type="predicted"/>